<dbReference type="OrthoDB" id="8537976at2"/>
<evidence type="ECO:0000256" key="3">
    <source>
        <dbReference type="ARBA" id="ARBA00022989"/>
    </source>
</evidence>
<dbReference type="EMBL" id="AQQV01000001">
    <property type="protein sequence ID" value="ORE88630.1"/>
    <property type="molecule type" value="Genomic_DNA"/>
</dbReference>
<evidence type="ECO:0000256" key="1">
    <source>
        <dbReference type="ARBA" id="ARBA00004370"/>
    </source>
</evidence>
<dbReference type="RefSeq" id="WP_158523000.1">
    <property type="nucleotide sequence ID" value="NZ_AQQV01000001.1"/>
</dbReference>
<evidence type="ECO:0000256" key="4">
    <source>
        <dbReference type="ARBA" id="ARBA00023136"/>
    </source>
</evidence>
<dbReference type="GO" id="GO:0016020">
    <property type="term" value="C:membrane"/>
    <property type="evidence" value="ECO:0007669"/>
    <property type="project" value="UniProtKB-SubCell"/>
</dbReference>
<dbReference type="STRING" id="1317117.ATO7_02105"/>
<feature type="transmembrane region" description="Helical" evidence="5">
    <location>
        <begin position="6"/>
        <end position="25"/>
    </location>
</feature>
<dbReference type="InterPro" id="IPR023352">
    <property type="entry name" value="MAPEG-like_dom_sf"/>
</dbReference>
<keyword evidence="2 5" id="KW-0812">Transmembrane</keyword>
<accession>A0A1Y1SGW8</accession>
<dbReference type="InterPro" id="IPR001129">
    <property type="entry name" value="Membr-assoc_MAPEG"/>
</dbReference>
<dbReference type="PANTHER" id="PTHR35814">
    <property type="match status" value="1"/>
</dbReference>
<dbReference type="SUPFAM" id="SSF161084">
    <property type="entry name" value="MAPEG domain-like"/>
    <property type="match status" value="1"/>
</dbReference>
<dbReference type="PANTHER" id="PTHR35814:SF1">
    <property type="entry name" value="GLUTATHIONE S-TRANSFERASE-RELATED"/>
    <property type="match status" value="1"/>
</dbReference>
<reference evidence="6 7" key="1">
    <citation type="submission" date="2013-04" db="EMBL/GenBank/DDBJ databases">
        <title>Oceanococcus atlanticus 22II-S10r2 Genome Sequencing.</title>
        <authorList>
            <person name="Lai Q."/>
            <person name="Li G."/>
            <person name="Shao Z."/>
        </authorList>
    </citation>
    <scope>NUCLEOTIDE SEQUENCE [LARGE SCALE GENOMIC DNA]</scope>
    <source>
        <strain evidence="6 7">22II-S10r2</strain>
    </source>
</reference>
<keyword evidence="7" id="KW-1185">Reference proteome</keyword>
<organism evidence="6 7">
    <name type="scientific">Oceanococcus atlanticus</name>
    <dbReference type="NCBI Taxonomy" id="1317117"/>
    <lineage>
        <taxon>Bacteria</taxon>
        <taxon>Pseudomonadati</taxon>
        <taxon>Pseudomonadota</taxon>
        <taxon>Gammaproteobacteria</taxon>
        <taxon>Chromatiales</taxon>
        <taxon>Oceanococcaceae</taxon>
        <taxon>Oceanococcus</taxon>
    </lineage>
</organism>
<dbReference type="Pfam" id="PF01124">
    <property type="entry name" value="MAPEG"/>
    <property type="match status" value="1"/>
</dbReference>
<feature type="transmembrane region" description="Helical" evidence="5">
    <location>
        <begin position="109"/>
        <end position="127"/>
    </location>
</feature>
<evidence type="ECO:0000313" key="7">
    <source>
        <dbReference type="Proteomes" id="UP000192342"/>
    </source>
</evidence>
<proteinExistence type="predicted"/>
<keyword evidence="4 5" id="KW-0472">Membrane</keyword>
<dbReference type="Gene3D" id="1.20.120.550">
    <property type="entry name" value="Membrane associated eicosanoid/glutathione metabolism-like domain"/>
    <property type="match status" value="1"/>
</dbReference>
<gene>
    <name evidence="6" type="ORF">ATO7_02105</name>
</gene>
<keyword evidence="3 5" id="KW-1133">Transmembrane helix</keyword>
<protein>
    <recommendedName>
        <fullName evidence="8">Glutathione S-transferase</fullName>
    </recommendedName>
</protein>
<comment type="caution">
    <text evidence="6">The sequence shown here is derived from an EMBL/GenBank/DDBJ whole genome shotgun (WGS) entry which is preliminary data.</text>
</comment>
<dbReference type="AlphaFoldDB" id="A0A1Y1SGW8"/>
<dbReference type="Proteomes" id="UP000192342">
    <property type="component" value="Unassembled WGS sequence"/>
</dbReference>
<evidence type="ECO:0008006" key="8">
    <source>
        <dbReference type="Google" id="ProtNLM"/>
    </source>
</evidence>
<evidence type="ECO:0000256" key="2">
    <source>
        <dbReference type="ARBA" id="ARBA00022692"/>
    </source>
</evidence>
<evidence type="ECO:0000313" key="6">
    <source>
        <dbReference type="EMBL" id="ORE88630.1"/>
    </source>
</evidence>
<name>A0A1Y1SGW8_9GAMM</name>
<sequence length="128" mass="13537">MSVSLWFGFYVVFNVLLLTALAINVSRLRIVRKVAHGDGGDVAIKAAIRTHVNGVENVPIFALVLLALEFAQASTGLLAGLVLVFCAARLAHAVGMLTPYFNFRRLGAGLTYACQIVGALAIVPSLLG</sequence>
<comment type="subcellular location">
    <subcellularLocation>
        <location evidence="1">Membrane</location>
    </subcellularLocation>
</comment>
<evidence type="ECO:0000256" key="5">
    <source>
        <dbReference type="SAM" id="Phobius"/>
    </source>
</evidence>